<feature type="transmembrane region" description="Helical" evidence="1">
    <location>
        <begin position="357"/>
        <end position="374"/>
    </location>
</feature>
<feature type="transmembrane region" description="Helical" evidence="1">
    <location>
        <begin position="66"/>
        <end position="84"/>
    </location>
</feature>
<dbReference type="InterPro" id="IPR010288">
    <property type="entry name" value="EcsB_ABC"/>
</dbReference>
<proteinExistence type="predicted"/>
<comment type="caution">
    <text evidence="2">The sequence shown here is derived from an EMBL/GenBank/DDBJ whole genome shotgun (WGS) entry which is preliminary data.</text>
</comment>
<dbReference type="RefSeq" id="WP_183564312.1">
    <property type="nucleotide sequence ID" value="NZ_CBCSLB010000033.1"/>
</dbReference>
<feature type="transmembrane region" description="Helical" evidence="1">
    <location>
        <begin position="290"/>
        <end position="307"/>
    </location>
</feature>
<reference evidence="2 3" key="1">
    <citation type="submission" date="2020-08" db="EMBL/GenBank/DDBJ databases">
        <title>Genomic Encyclopedia of Type Strains, Phase III (KMG-III): the genomes of soil and plant-associated and newly described type strains.</title>
        <authorList>
            <person name="Whitman W."/>
        </authorList>
    </citation>
    <scope>NUCLEOTIDE SEQUENCE [LARGE SCALE GENOMIC DNA]</scope>
    <source>
        <strain evidence="2 3">CECT 8234</strain>
    </source>
</reference>
<evidence type="ECO:0000313" key="3">
    <source>
        <dbReference type="Proteomes" id="UP000518605"/>
    </source>
</evidence>
<feature type="transmembrane region" description="Helical" evidence="1">
    <location>
        <begin position="380"/>
        <end position="402"/>
    </location>
</feature>
<keyword evidence="1" id="KW-0472">Membrane</keyword>
<dbReference type="Proteomes" id="UP000518605">
    <property type="component" value="Unassembled WGS sequence"/>
</dbReference>
<evidence type="ECO:0000313" key="2">
    <source>
        <dbReference type="EMBL" id="MBB3153191.1"/>
    </source>
</evidence>
<accession>A0A7W5GAW1</accession>
<dbReference type="EMBL" id="JACHXW010000009">
    <property type="protein sequence ID" value="MBB3153191.1"/>
    <property type="molecule type" value="Genomic_DNA"/>
</dbReference>
<evidence type="ECO:0000256" key="1">
    <source>
        <dbReference type="SAM" id="Phobius"/>
    </source>
</evidence>
<dbReference type="Pfam" id="PF05975">
    <property type="entry name" value="EcsB"/>
    <property type="match status" value="1"/>
</dbReference>
<feature type="transmembrane region" description="Helical" evidence="1">
    <location>
        <begin position="105"/>
        <end position="125"/>
    </location>
</feature>
<keyword evidence="1" id="KW-0812">Transmembrane</keyword>
<dbReference type="GO" id="GO:0016020">
    <property type="term" value="C:membrane"/>
    <property type="evidence" value="ECO:0007669"/>
    <property type="project" value="InterPro"/>
</dbReference>
<sequence>MITPRQLFWIRLKRNQRDQLRAWNSVLDWTVWLYLLLPGLFIGGGLYREVLMDMPEWAMKLPWSTLYPIVLLVVLFMGQIRIFVEEADRLFLLQRPEWLQSIKRYGIGFTLIKKLIVVALPYLLLLPFLRHAESMSWLQVVLAYGFTIVMGMVLALSIQLANGKLKGRRKWAFEIFGFLFFGALYLTPMMRWEQNDSLLGLSLAAAAILMLVLLWAGLRTPIQFEAEVKTENAARLRSTELLMSQVIESKPVVRLKRPYLFRASQRLFHKSNASTMLAELRIKAFLRGMTHIRVWLGFMSAATYAVSLVPGPIALFLVAALTAIGMSWLHMQWRQWFAEPFIAQFPWSKTDARKAAILSRFWLLLPLMLVWSAIAGYKLAGIIGILAAVLLCAALWSTISLYDHNKAKMNSGA</sequence>
<keyword evidence="1" id="KW-1133">Transmembrane helix</keyword>
<feature type="transmembrane region" description="Helical" evidence="1">
    <location>
        <begin position="21"/>
        <end position="46"/>
    </location>
</feature>
<keyword evidence="3" id="KW-1185">Reference proteome</keyword>
<gene>
    <name evidence="2" type="ORF">FHS16_003253</name>
</gene>
<name>A0A7W5GAW1_9BACL</name>
<dbReference type="AlphaFoldDB" id="A0A7W5GAW1"/>
<feature type="transmembrane region" description="Helical" evidence="1">
    <location>
        <begin position="198"/>
        <end position="218"/>
    </location>
</feature>
<feature type="transmembrane region" description="Helical" evidence="1">
    <location>
        <begin position="171"/>
        <end position="192"/>
    </location>
</feature>
<feature type="transmembrane region" description="Helical" evidence="1">
    <location>
        <begin position="137"/>
        <end position="159"/>
    </location>
</feature>
<protein>
    <submittedName>
        <fullName evidence="2">ABC-2 type transport system permease protein</fullName>
    </submittedName>
</protein>
<organism evidence="2 3">
    <name type="scientific">Paenibacillus endophyticus</name>
    <dbReference type="NCBI Taxonomy" id="1294268"/>
    <lineage>
        <taxon>Bacteria</taxon>
        <taxon>Bacillati</taxon>
        <taxon>Bacillota</taxon>
        <taxon>Bacilli</taxon>
        <taxon>Bacillales</taxon>
        <taxon>Paenibacillaceae</taxon>
        <taxon>Paenibacillus</taxon>
    </lineage>
</organism>
<feature type="transmembrane region" description="Helical" evidence="1">
    <location>
        <begin position="313"/>
        <end position="331"/>
    </location>
</feature>